<dbReference type="SUPFAM" id="SSF55347">
    <property type="entry name" value="Glyceraldehyde-3-phosphate dehydrogenase-like, C-terminal domain"/>
    <property type="match status" value="1"/>
</dbReference>
<gene>
    <name evidence="5" type="ORF">ABIE08_003591</name>
</gene>
<sequence length="348" mass="37652">MPNPPGEPATDPVRWGILSTARIARQRVVPAMLKSPSTRVTAVASRSLDNAQNFAAAFDIPKAYGSYQELIDDPEIDAIYNALPNHLHVETTLAAAAKGKHVLCEKPIGLDLADALRLKAVPAGILIGEAFMIRHHPQWQEVQKLLAAGRIGKVRAVQTFFAFLNVDPANIRNRPETGGGAILDIGCYAIASARLIFGAEPLRVMALIDRDPAMHTDRTTSILADFGAGRQFSATLSTQAFRYQRVGIVGSEGRIEMETPFSAPTDEKSKILLDLHGPGQPVETITFPPVDQYALQAEAFSRAVRGTGPWPYGLDDALANMAVLDALFRSERSGMWEKPELLPAATGP</sequence>
<evidence type="ECO:0000313" key="5">
    <source>
        <dbReference type="EMBL" id="MET4635640.1"/>
    </source>
</evidence>
<protein>
    <submittedName>
        <fullName evidence="5">Dehydrogenase</fullName>
    </submittedName>
</protein>
<evidence type="ECO:0000313" key="6">
    <source>
        <dbReference type="Proteomes" id="UP001549321"/>
    </source>
</evidence>
<organism evidence="5 6">
    <name type="scientific">Kaistia defluvii</name>
    <dbReference type="NCBI Taxonomy" id="410841"/>
    <lineage>
        <taxon>Bacteria</taxon>
        <taxon>Pseudomonadati</taxon>
        <taxon>Pseudomonadota</taxon>
        <taxon>Alphaproteobacteria</taxon>
        <taxon>Hyphomicrobiales</taxon>
        <taxon>Kaistiaceae</taxon>
        <taxon>Kaistia</taxon>
    </lineage>
</organism>
<dbReference type="Pfam" id="PF01408">
    <property type="entry name" value="GFO_IDH_MocA"/>
    <property type="match status" value="1"/>
</dbReference>
<feature type="domain" description="Gfo/Idh/MocA-like oxidoreductase N-terminal" evidence="3">
    <location>
        <begin position="14"/>
        <end position="120"/>
    </location>
</feature>
<dbReference type="PANTHER" id="PTHR22604">
    <property type="entry name" value="OXIDOREDUCTASES"/>
    <property type="match status" value="1"/>
</dbReference>
<dbReference type="Pfam" id="PF22725">
    <property type="entry name" value="GFO_IDH_MocA_C3"/>
    <property type="match status" value="1"/>
</dbReference>
<comment type="similarity">
    <text evidence="1">Belongs to the Gfo/Idh/MocA family.</text>
</comment>
<comment type="caution">
    <text evidence="5">The sequence shown here is derived from an EMBL/GenBank/DDBJ whole genome shotgun (WGS) entry which is preliminary data.</text>
</comment>
<keyword evidence="6" id="KW-1185">Reference proteome</keyword>
<evidence type="ECO:0000256" key="2">
    <source>
        <dbReference type="ARBA" id="ARBA00023002"/>
    </source>
</evidence>
<reference evidence="5 6" key="1">
    <citation type="submission" date="2024-06" db="EMBL/GenBank/DDBJ databases">
        <title>Sorghum-associated microbial communities from plants grown in Nebraska, USA.</title>
        <authorList>
            <person name="Schachtman D."/>
        </authorList>
    </citation>
    <scope>NUCLEOTIDE SEQUENCE [LARGE SCALE GENOMIC DNA]</scope>
    <source>
        <strain evidence="5 6">3207</strain>
    </source>
</reference>
<dbReference type="SUPFAM" id="SSF51735">
    <property type="entry name" value="NAD(P)-binding Rossmann-fold domains"/>
    <property type="match status" value="1"/>
</dbReference>
<dbReference type="RefSeq" id="WP_354553158.1">
    <property type="nucleotide sequence ID" value="NZ_JBEPSM010000003.1"/>
</dbReference>
<proteinExistence type="inferred from homology"/>
<evidence type="ECO:0000259" key="4">
    <source>
        <dbReference type="Pfam" id="PF22725"/>
    </source>
</evidence>
<name>A0ABV2R323_9HYPH</name>
<evidence type="ECO:0000256" key="1">
    <source>
        <dbReference type="ARBA" id="ARBA00010928"/>
    </source>
</evidence>
<dbReference type="EMBL" id="JBEPSM010000003">
    <property type="protein sequence ID" value="MET4635640.1"/>
    <property type="molecule type" value="Genomic_DNA"/>
</dbReference>
<dbReference type="PANTHER" id="PTHR22604:SF105">
    <property type="entry name" value="TRANS-1,2-DIHYDROBENZENE-1,2-DIOL DEHYDROGENASE"/>
    <property type="match status" value="1"/>
</dbReference>
<accession>A0ABV2R323</accession>
<dbReference type="Gene3D" id="3.30.360.10">
    <property type="entry name" value="Dihydrodipicolinate Reductase, domain 2"/>
    <property type="match status" value="1"/>
</dbReference>
<dbReference type="InterPro" id="IPR036291">
    <property type="entry name" value="NAD(P)-bd_dom_sf"/>
</dbReference>
<dbReference type="InterPro" id="IPR000683">
    <property type="entry name" value="Gfo/Idh/MocA-like_OxRdtase_N"/>
</dbReference>
<feature type="domain" description="GFO/IDH/MocA-like oxidoreductase" evidence="4">
    <location>
        <begin position="139"/>
        <end position="256"/>
    </location>
</feature>
<dbReference type="InterPro" id="IPR055170">
    <property type="entry name" value="GFO_IDH_MocA-like_dom"/>
</dbReference>
<dbReference type="Gene3D" id="3.40.50.720">
    <property type="entry name" value="NAD(P)-binding Rossmann-like Domain"/>
    <property type="match status" value="1"/>
</dbReference>
<dbReference type="InterPro" id="IPR050984">
    <property type="entry name" value="Gfo/Idh/MocA_domain"/>
</dbReference>
<evidence type="ECO:0000259" key="3">
    <source>
        <dbReference type="Pfam" id="PF01408"/>
    </source>
</evidence>
<keyword evidence="2" id="KW-0560">Oxidoreductase</keyword>
<dbReference type="Proteomes" id="UP001549321">
    <property type="component" value="Unassembled WGS sequence"/>
</dbReference>